<comment type="subcellular location">
    <subcellularLocation>
        <location evidence="1">Membrane</location>
        <topology evidence="1">Multi-pass membrane protein</topology>
    </subcellularLocation>
</comment>
<evidence type="ECO:0000256" key="4">
    <source>
        <dbReference type="ARBA" id="ARBA00022989"/>
    </source>
</evidence>
<dbReference type="InterPro" id="IPR053791">
    <property type="entry name" value="MFS_Tri12-like"/>
</dbReference>
<feature type="domain" description="Major facilitator superfamily (MFS) profile" evidence="7">
    <location>
        <begin position="43"/>
        <end position="550"/>
    </location>
</feature>
<dbReference type="PANTHER" id="PTHR23501:SF109">
    <property type="entry name" value="MAJOR FACILITATOR SUPERFAMILY (MFS) PROFILE DOMAIN-CONTAINING PROTEIN-RELATED"/>
    <property type="match status" value="1"/>
</dbReference>
<dbReference type="InterPro" id="IPR010573">
    <property type="entry name" value="MFS_Str1/Tri12-like"/>
</dbReference>
<organism evidence="8 9">
    <name type="scientific">Lepidopterella palustris CBS 459.81</name>
    <dbReference type="NCBI Taxonomy" id="1314670"/>
    <lineage>
        <taxon>Eukaryota</taxon>
        <taxon>Fungi</taxon>
        <taxon>Dikarya</taxon>
        <taxon>Ascomycota</taxon>
        <taxon>Pezizomycotina</taxon>
        <taxon>Dothideomycetes</taxon>
        <taxon>Pleosporomycetidae</taxon>
        <taxon>Mytilinidiales</taxon>
        <taxon>Argynnaceae</taxon>
        <taxon>Lepidopterella</taxon>
    </lineage>
</organism>
<dbReference type="EMBL" id="KV745149">
    <property type="protein sequence ID" value="OCK77155.1"/>
    <property type="molecule type" value="Genomic_DNA"/>
</dbReference>
<evidence type="ECO:0000256" key="1">
    <source>
        <dbReference type="ARBA" id="ARBA00004141"/>
    </source>
</evidence>
<dbReference type="Proteomes" id="UP000250266">
    <property type="component" value="Unassembled WGS sequence"/>
</dbReference>
<evidence type="ECO:0000256" key="3">
    <source>
        <dbReference type="ARBA" id="ARBA00022692"/>
    </source>
</evidence>
<keyword evidence="2" id="KW-0813">Transport</keyword>
<keyword evidence="5 6" id="KW-0472">Membrane</keyword>
<evidence type="ECO:0000313" key="9">
    <source>
        <dbReference type="Proteomes" id="UP000250266"/>
    </source>
</evidence>
<feature type="transmembrane region" description="Helical" evidence="6">
    <location>
        <begin position="197"/>
        <end position="215"/>
    </location>
</feature>
<feature type="transmembrane region" description="Helical" evidence="6">
    <location>
        <begin position="526"/>
        <end position="546"/>
    </location>
</feature>
<evidence type="ECO:0000259" key="7">
    <source>
        <dbReference type="PROSITE" id="PS50850"/>
    </source>
</evidence>
<feature type="transmembrane region" description="Helical" evidence="6">
    <location>
        <begin position="307"/>
        <end position="324"/>
    </location>
</feature>
<dbReference type="InterPro" id="IPR036259">
    <property type="entry name" value="MFS_trans_sf"/>
</dbReference>
<keyword evidence="9" id="KW-1185">Reference proteome</keyword>
<dbReference type="InterPro" id="IPR020846">
    <property type="entry name" value="MFS_dom"/>
</dbReference>
<dbReference type="AlphaFoldDB" id="A0A8E2E4C2"/>
<name>A0A8E2E4C2_9PEZI</name>
<dbReference type="PROSITE" id="PS50850">
    <property type="entry name" value="MFS"/>
    <property type="match status" value="1"/>
</dbReference>
<dbReference type="SUPFAM" id="SSF103473">
    <property type="entry name" value="MFS general substrate transporter"/>
    <property type="match status" value="1"/>
</dbReference>
<feature type="transmembrane region" description="Helical" evidence="6">
    <location>
        <begin position="132"/>
        <end position="156"/>
    </location>
</feature>
<feature type="transmembrane region" description="Helical" evidence="6">
    <location>
        <begin position="344"/>
        <end position="366"/>
    </location>
</feature>
<dbReference type="GO" id="GO:0022857">
    <property type="term" value="F:transmembrane transporter activity"/>
    <property type="evidence" value="ECO:0007669"/>
    <property type="project" value="InterPro"/>
</dbReference>
<dbReference type="OrthoDB" id="2587356at2759"/>
<evidence type="ECO:0000256" key="2">
    <source>
        <dbReference type="ARBA" id="ARBA00022448"/>
    </source>
</evidence>
<protein>
    <submittedName>
        <fullName evidence="8">Trichothecene efflux pump</fullName>
    </submittedName>
</protein>
<dbReference type="Gene3D" id="1.20.1250.20">
    <property type="entry name" value="MFS general substrate transporter like domains"/>
    <property type="match status" value="1"/>
</dbReference>
<feature type="transmembrane region" description="Helical" evidence="6">
    <location>
        <begin position="41"/>
        <end position="65"/>
    </location>
</feature>
<dbReference type="Pfam" id="PF06609">
    <property type="entry name" value="TRI12"/>
    <property type="match status" value="1"/>
</dbReference>
<keyword evidence="3 6" id="KW-0812">Transmembrane</keyword>
<evidence type="ECO:0000313" key="8">
    <source>
        <dbReference type="EMBL" id="OCK77155.1"/>
    </source>
</evidence>
<feature type="transmembrane region" description="Helical" evidence="6">
    <location>
        <begin position="108"/>
        <end position="126"/>
    </location>
</feature>
<dbReference type="CDD" id="cd06179">
    <property type="entry name" value="MFS_TRI12_like"/>
    <property type="match status" value="1"/>
</dbReference>
<dbReference type="InterPro" id="IPR005829">
    <property type="entry name" value="Sugar_transporter_CS"/>
</dbReference>
<feature type="transmembrane region" description="Helical" evidence="6">
    <location>
        <begin position="373"/>
        <end position="393"/>
    </location>
</feature>
<accession>A0A8E2E4C2</accession>
<feature type="transmembrane region" description="Helical" evidence="6">
    <location>
        <begin position="399"/>
        <end position="418"/>
    </location>
</feature>
<reference evidence="8 9" key="1">
    <citation type="journal article" date="2016" name="Nat. Commun.">
        <title>Ectomycorrhizal ecology is imprinted in the genome of the dominant symbiotic fungus Cenococcum geophilum.</title>
        <authorList>
            <consortium name="DOE Joint Genome Institute"/>
            <person name="Peter M."/>
            <person name="Kohler A."/>
            <person name="Ohm R.A."/>
            <person name="Kuo A."/>
            <person name="Krutzmann J."/>
            <person name="Morin E."/>
            <person name="Arend M."/>
            <person name="Barry K.W."/>
            <person name="Binder M."/>
            <person name="Choi C."/>
            <person name="Clum A."/>
            <person name="Copeland A."/>
            <person name="Grisel N."/>
            <person name="Haridas S."/>
            <person name="Kipfer T."/>
            <person name="LaButti K."/>
            <person name="Lindquist E."/>
            <person name="Lipzen A."/>
            <person name="Maire R."/>
            <person name="Meier B."/>
            <person name="Mihaltcheva S."/>
            <person name="Molinier V."/>
            <person name="Murat C."/>
            <person name="Poggeler S."/>
            <person name="Quandt C.A."/>
            <person name="Sperisen C."/>
            <person name="Tritt A."/>
            <person name="Tisserant E."/>
            <person name="Crous P.W."/>
            <person name="Henrissat B."/>
            <person name="Nehls U."/>
            <person name="Egli S."/>
            <person name="Spatafora J.W."/>
            <person name="Grigoriev I.V."/>
            <person name="Martin F.M."/>
        </authorList>
    </citation>
    <scope>NUCLEOTIDE SEQUENCE [LARGE SCALE GENOMIC DNA]</scope>
    <source>
        <strain evidence="8 9">CBS 459.81</strain>
    </source>
</reference>
<sequence>MSDSSLQAEKAAVGKVEDVDAELGSRNIDEEEEYSFTIGKFLAMLSFQLGYMADVFLIIMVSTILRDINADIGPSPNYTWVAVTPVLGAAVISPLIGRMSDIFGRRNFLLVGNTLALIGCAVAATAKNINTVIGGSCLVGLGSGLHQLAWASLAEVVPKRSRSVASGLFETTLAIAQAFGPVIGAAMVKYASWRAAYWFPFAMNCTALLLVFFFYHPVNQYIHEEGKTPWQQVLALDWIGTFLLVSGLLLFLLGITFGGGQFPWKSAGTLVPLCIGFVILVILGIYEAHVKLTYPIFPPEIFRDVRGFTVVVVSVFLVGIIYYSTAVLWAEQAGVLFTSDPLKVGWYASATGMGGLLFGPGVGFLFKKAGHARILITITVGILALCTGLQAIVTPGSHIASTILVVLIGGSLASANIFQTTIVQLVVAHEYIGVATALVTTARSIGGSVGTTIYTSILTNRLTHYIPIYMAKPMALAGVPLKSIPGIIEALTTGNVASPALAGITLSQLSVAVEGLKQSFAHSFRIVYLVTIAFGAAGTICVAFTANVDHLMTSKVDIKLEEGAHIHGAVDTGEGHIIRHEEFHRKE</sequence>
<feature type="transmembrane region" description="Helical" evidence="6">
    <location>
        <begin position="235"/>
        <end position="255"/>
    </location>
</feature>
<dbReference type="PANTHER" id="PTHR23501">
    <property type="entry name" value="MAJOR FACILITATOR SUPERFAMILY"/>
    <property type="match status" value="1"/>
</dbReference>
<evidence type="ECO:0000256" key="5">
    <source>
        <dbReference type="ARBA" id="ARBA00023136"/>
    </source>
</evidence>
<keyword evidence="4 6" id="KW-1133">Transmembrane helix</keyword>
<feature type="transmembrane region" description="Helical" evidence="6">
    <location>
        <begin position="77"/>
        <end position="96"/>
    </location>
</feature>
<feature type="transmembrane region" description="Helical" evidence="6">
    <location>
        <begin position="267"/>
        <end position="286"/>
    </location>
</feature>
<dbReference type="Gene3D" id="1.20.1720.10">
    <property type="entry name" value="Multidrug resistance protein D"/>
    <property type="match status" value="1"/>
</dbReference>
<dbReference type="PROSITE" id="PS00216">
    <property type="entry name" value="SUGAR_TRANSPORT_1"/>
    <property type="match status" value="1"/>
</dbReference>
<evidence type="ECO:0000256" key="6">
    <source>
        <dbReference type="SAM" id="Phobius"/>
    </source>
</evidence>
<feature type="transmembrane region" description="Helical" evidence="6">
    <location>
        <begin position="168"/>
        <end position="191"/>
    </location>
</feature>
<dbReference type="GO" id="GO:0005886">
    <property type="term" value="C:plasma membrane"/>
    <property type="evidence" value="ECO:0007669"/>
    <property type="project" value="TreeGrafter"/>
</dbReference>
<proteinExistence type="predicted"/>
<gene>
    <name evidence="8" type="ORF">K432DRAFT_395834</name>
</gene>